<sequence length="278" mass="30911">MAVEESGKYAHPEHMPFSYTSDERTELQIYNSGEVSGGMTWGQMQTAVQGLWLYLVEGERSESCHFDLFAAQTPSIYLHIGWGNIVEAIVPPSKPVIEVEPGNATHKRSRDTSRRFSVFPSTRAVDPDIVNSTLTNSSLLNSSSLNLTAAPFHFRVPNTEMTLSVSVRSELIGFETIEALLIEANSEIQDEINAHRASSTMPDASFRCDLDSEGIFLEIASWRPPPHGLTWGQLAEAIEGLGLFYFASHRQGCLFDVLYGDYEVMIGIGRIAKWEEMS</sequence>
<comment type="caution">
    <text evidence="1">The sequence shown here is derived from an EMBL/GenBank/DDBJ whole genome shotgun (WGS) entry which is preliminary data.</text>
</comment>
<dbReference type="EMBL" id="JASNWA010000007">
    <property type="protein sequence ID" value="KAK3173800.1"/>
    <property type="molecule type" value="Genomic_DNA"/>
</dbReference>
<organism evidence="1 2">
    <name type="scientific">Lepraria neglecta</name>
    <dbReference type="NCBI Taxonomy" id="209136"/>
    <lineage>
        <taxon>Eukaryota</taxon>
        <taxon>Fungi</taxon>
        <taxon>Dikarya</taxon>
        <taxon>Ascomycota</taxon>
        <taxon>Pezizomycotina</taxon>
        <taxon>Lecanoromycetes</taxon>
        <taxon>OSLEUM clade</taxon>
        <taxon>Lecanoromycetidae</taxon>
        <taxon>Lecanorales</taxon>
        <taxon>Lecanorineae</taxon>
        <taxon>Stereocaulaceae</taxon>
        <taxon>Lepraria</taxon>
    </lineage>
</organism>
<name>A0AAE0DLH6_9LECA</name>
<protein>
    <submittedName>
        <fullName evidence="1">Uncharacterized protein</fullName>
    </submittedName>
</protein>
<dbReference type="Proteomes" id="UP001276659">
    <property type="component" value="Unassembled WGS sequence"/>
</dbReference>
<gene>
    <name evidence="1" type="ORF">OEA41_007132</name>
</gene>
<accession>A0AAE0DLH6</accession>
<dbReference type="AlphaFoldDB" id="A0AAE0DLH6"/>
<evidence type="ECO:0000313" key="1">
    <source>
        <dbReference type="EMBL" id="KAK3173800.1"/>
    </source>
</evidence>
<keyword evidence="2" id="KW-1185">Reference proteome</keyword>
<reference evidence="1" key="1">
    <citation type="submission" date="2022-11" db="EMBL/GenBank/DDBJ databases">
        <title>Chromosomal genome sequence assembly and mating type (MAT) locus characterization of the leprose asexual lichenized fungus Lepraria neglecta (Nyl.) Erichsen.</title>
        <authorList>
            <person name="Allen J.L."/>
            <person name="Pfeffer B."/>
        </authorList>
    </citation>
    <scope>NUCLEOTIDE SEQUENCE</scope>
    <source>
        <strain evidence="1">Allen 5258</strain>
    </source>
</reference>
<evidence type="ECO:0000313" key="2">
    <source>
        <dbReference type="Proteomes" id="UP001276659"/>
    </source>
</evidence>
<proteinExistence type="predicted"/>